<feature type="transmembrane region" description="Helical" evidence="6">
    <location>
        <begin position="72"/>
        <end position="88"/>
    </location>
</feature>
<evidence type="ECO:0000256" key="1">
    <source>
        <dbReference type="ARBA" id="ARBA00004141"/>
    </source>
</evidence>
<dbReference type="InterPro" id="IPR002781">
    <property type="entry name" value="TM_pro_TauE-like"/>
</dbReference>
<comment type="similarity">
    <text evidence="2 6">Belongs to the 4-toluene sulfonate uptake permease (TSUP) (TC 2.A.102) family.</text>
</comment>
<evidence type="ECO:0000256" key="6">
    <source>
        <dbReference type="RuleBase" id="RU363041"/>
    </source>
</evidence>
<evidence type="ECO:0000313" key="8">
    <source>
        <dbReference type="Proteomes" id="UP000286268"/>
    </source>
</evidence>
<feature type="transmembrane region" description="Helical" evidence="6">
    <location>
        <begin position="49"/>
        <end position="66"/>
    </location>
</feature>
<evidence type="ECO:0000256" key="5">
    <source>
        <dbReference type="ARBA" id="ARBA00023136"/>
    </source>
</evidence>
<dbReference type="GO" id="GO:0005886">
    <property type="term" value="C:plasma membrane"/>
    <property type="evidence" value="ECO:0007669"/>
    <property type="project" value="UniProtKB-SubCell"/>
</dbReference>
<evidence type="ECO:0000256" key="4">
    <source>
        <dbReference type="ARBA" id="ARBA00022989"/>
    </source>
</evidence>
<dbReference type="InterPro" id="IPR051598">
    <property type="entry name" value="TSUP/Inactive_protease-like"/>
</dbReference>
<dbReference type="AlphaFoldDB" id="A0A3R5UB94"/>
<dbReference type="OrthoDB" id="532317at2"/>
<reference evidence="7 8" key="1">
    <citation type="submission" date="2018-01" db="EMBL/GenBank/DDBJ databases">
        <title>Genome Sequencing and Assembly of Anaerobacter polyendosporus strain CT4.</title>
        <authorList>
            <person name="Tachaapaikoon C."/>
            <person name="Sutheeworapong S."/>
            <person name="Jenjaroenpun P."/>
            <person name="Wongsurawat T."/>
            <person name="Nookeaw I."/>
            <person name="Cheawchanlertfa P."/>
            <person name="Kosugi A."/>
            <person name="Cheevadhanarak S."/>
            <person name="Ratanakhanokchai K."/>
        </authorList>
    </citation>
    <scope>NUCLEOTIDE SEQUENCE [LARGE SCALE GENOMIC DNA]</scope>
    <source>
        <strain evidence="7 8">CT4</strain>
    </source>
</reference>
<dbReference type="KEGG" id="cmah:C1I91_24205"/>
<keyword evidence="5 6" id="KW-0472">Membrane</keyword>
<dbReference type="Pfam" id="PF01925">
    <property type="entry name" value="TauE"/>
    <property type="match status" value="1"/>
</dbReference>
<feature type="transmembrane region" description="Helical" evidence="6">
    <location>
        <begin position="6"/>
        <end position="37"/>
    </location>
</feature>
<keyword evidence="4 6" id="KW-1133">Transmembrane helix</keyword>
<sequence>MSNIILFIVIGLLAGILSGLFGIGGGVIIVPALIYLCSFTQLKAQGTSLAVLLPPVGILGFIEYYKKGNVDIKGGIIICLMVLIGSLLGSKIAQVISPDLLKKGFALFMIAVSLKMLFTK</sequence>
<evidence type="ECO:0000313" key="7">
    <source>
        <dbReference type="EMBL" id="QAA34489.1"/>
    </source>
</evidence>
<evidence type="ECO:0000256" key="2">
    <source>
        <dbReference type="ARBA" id="ARBA00009142"/>
    </source>
</evidence>
<dbReference type="PANTHER" id="PTHR43701">
    <property type="entry name" value="MEMBRANE TRANSPORTER PROTEIN MJ0441-RELATED"/>
    <property type="match status" value="1"/>
</dbReference>
<evidence type="ECO:0000256" key="3">
    <source>
        <dbReference type="ARBA" id="ARBA00022692"/>
    </source>
</evidence>
<protein>
    <recommendedName>
        <fullName evidence="6">Probable membrane transporter protein</fullName>
    </recommendedName>
</protein>
<organism evidence="7 8">
    <name type="scientific">Clostridium manihotivorum</name>
    <dbReference type="NCBI Taxonomy" id="2320868"/>
    <lineage>
        <taxon>Bacteria</taxon>
        <taxon>Bacillati</taxon>
        <taxon>Bacillota</taxon>
        <taxon>Clostridia</taxon>
        <taxon>Eubacteriales</taxon>
        <taxon>Clostridiaceae</taxon>
        <taxon>Clostridium</taxon>
    </lineage>
</organism>
<keyword evidence="8" id="KW-1185">Reference proteome</keyword>
<dbReference type="Proteomes" id="UP000286268">
    <property type="component" value="Chromosome"/>
</dbReference>
<dbReference type="EMBL" id="CP025746">
    <property type="protein sequence ID" value="QAA34489.1"/>
    <property type="molecule type" value="Genomic_DNA"/>
</dbReference>
<comment type="subcellular location">
    <subcellularLocation>
        <location evidence="6">Cell membrane</location>
        <topology evidence="6">Multi-pass membrane protein</topology>
    </subcellularLocation>
    <subcellularLocation>
        <location evidence="1">Membrane</location>
        <topology evidence="1">Multi-pass membrane protein</topology>
    </subcellularLocation>
</comment>
<dbReference type="PANTHER" id="PTHR43701:SF2">
    <property type="entry name" value="MEMBRANE TRANSPORTER PROTEIN YJNA-RELATED"/>
    <property type="match status" value="1"/>
</dbReference>
<keyword evidence="6" id="KW-1003">Cell membrane</keyword>
<gene>
    <name evidence="7" type="ORF">C1I91_24205</name>
</gene>
<proteinExistence type="inferred from homology"/>
<dbReference type="RefSeq" id="WP_128215202.1">
    <property type="nucleotide sequence ID" value="NZ_CP025746.1"/>
</dbReference>
<accession>A0A3R5UB94</accession>
<name>A0A3R5UB94_9CLOT</name>
<keyword evidence="3 6" id="KW-0812">Transmembrane</keyword>